<evidence type="ECO:0000313" key="9">
    <source>
        <dbReference type="Proteomes" id="UP000070376"/>
    </source>
</evidence>
<gene>
    <name evidence="8" type="ORF">HMPREF3213_00620</name>
</gene>
<comment type="subcellular location">
    <subcellularLocation>
        <location evidence="1">Membrane</location>
        <topology evidence="1">Multi-pass membrane protein</topology>
    </subcellularLocation>
</comment>
<sequence length="263" mass="28624">MMDLNPKEIADVAIEKGIAKANSSFLSMVVLGFLGGAFIAIGYLAYIRITGTMPASWGSFDTFMGAAVFPTGLILILVGGGELVTGNMMAVSMACFDKKINILQLVWNWLWITIFNLIGALFVAYFFGHFIGLTEGDFLAKTVHTAEMKTSAPFWQAFVSGIGCNWLVSMAVWLCYGAKTFAGKILGIWFPIMAFVLIGFQHVVANMFIIPAAIFAGHLSWMLFLKNIIAVFLGNAAGAVVFVSMLYFIAYKKEGVQKTDTAL</sequence>
<keyword evidence="2" id="KW-0813">Transport</keyword>
<organism evidence="8 9">
    <name type="scientific">Heyndrickxia coagulans</name>
    <name type="common">Weizmannia coagulans</name>
    <dbReference type="NCBI Taxonomy" id="1398"/>
    <lineage>
        <taxon>Bacteria</taxon>
        <taxon>Bacillati</taxon>
        <taxon>Bacillota</taxon>
        <taxon>Bacilli</taxon>
        <taxon>Bacillales</taxon>
        <taxon>Bacillaceae</taxon>
        <taxon>Heyndrickxia</taxon>
    </lineage>
</organism>
<evidence type="ECO:0000256" key="1">
    <source>
        <dbReference type="ARBA" id="ARBA00004141"/>
    </source>
</evidence>
<keyword evidence="3 7" id="KW-0812">Transmembrane</keyword>
<proteinExistence type="inferred from homology"/>
<feature type="transmembrane region" description="Helical" evidence="7">
    <location>
        <begin position="105"/>
        <end position="127"/>
    </location>
</feature>
<dbReference type="FunFam" id="1.20.1080.10:FF:000011">
    <property type="entry name" value="Formate family transporter"/>
    <property type="match status" value="1"/>
</dbReference>
<dbReference type="Gene3D" id="1.20.1080.10">
    <property type="entry name" value="Glycerol uptake facilitator protein"/>
    <property type="match status" value="1"/>
</dbReference>
<feature type="transmembrane region" description="Helical" evidence="7">
    <location>
        <begin position="188"/>
        <end position="216"/>
    </location>
</feature>
<dbReference type="InterPro" id="IPR023271">
    <property type="entry name" value="Aquaporin-like"/>
</dbReference>
<feature type="transmembrane region" description="Helical" evidence="7">
    <location>
        <begin position="25"/>
        <end position="46"/>
    </location>
</feature>
<evidence type="ECO:0000256" key="2">
    <source>
        <dbReference type="ARBA" id="ARBA00022448"/>
    </source>
</evidence>
<reference evidence="9" key="1">
    <citation type="submission" date="2016-01" db="EMBL/GenBank/DDBJ databases">
        <authorList>
            <person name="Mitreva M."/>
            <person name="Pepin K.H."/>
            <person name="Mihindukulasuriya K.A."/>
            <person name="Fulton R."/>
            <person name="Fronick C."/>
            <person name="O'Laughlin M."/>
            <person name="Miner T."/>
            <person name="Herter B."/>
            <person name="Rosa B.A."/>
            <person name="Cordes M."/>
            <person name="Tomlinson C."/>
            <person name="Wollam A."/>
            <person name="Palsikar V.B."/>
            <person name="Mardis E.R."/>
            <person name="Wilson R.K."/>
        </authorList>
    </citation>
    <scope>NUCLEOTIDE SEQUENCE [LARGE SCALE GENOMIC DNA]</scope>
    <source>
        <strain evidence="9">GED7749B</strain>
    </source>
</reference>
<evidence type="ECO:0000256" key="4">
    <source>
        <dbReference type="ARBA" id="ARBA00022989"/>
    </source>
</evidence>
<evidence type="ECO:0000256" key="7">
    <source>
        <dbReference type="SAM" id="Phobius"/>
    </source>
</evidence>
<keyword evidence="5 7" id="KW-0472">Membrane</keyword>
<dbReference type="PANTHER" id="PTHR30520">
    <property type="entry name" value="FORMATE TRANSPORTER-RELATED"/>
    <property type="match status" value="1"/>
</dbReference>
<dbReference type="EMBL" id="LRPN01000023">
    <property type="protein sequence ID" value="KWZ84962.1"/>
    <property type="molecule type" value="Genomic_DNA"/>
</dbReference>
<dbReference type="AlphaFoldDB" id="A0A133L006"/>
<dbReference type="GO" id="GO:0015499">
    <property type="term" value="F:formate transmembrane transporter activity"/>
    <property type="evidence" value="ECO:0007669"/>
    <property type="project" value="TreeGrafter"/>
</dbReference>
<dbReference type="Pfam" id="PF01226">
    <property type="entry name" value="Form_Nir_trans"/>
    <property type="match status" value="1"/>
</dbReference>
<keyword evidence="4 7" id="KW-1133">Transmembrane helix</keyword>
<evidence type="ECO:0000256" key="5">
    <source>
        <dbReference type="ARBA" id="ARBA00023136"/>
    </source>
</evidence>
<feature type="transmembrane region" description="Helical" evidence="7">
    <location>
        <begin position="228"/>
        <end position="249"/>
    </location>
</feature>
<feature type="transmembrane region" description="Helical" evidence="7">
    <location>
        <begin position="66"/>
        <end position="84"/>
    </location>
</feature>
<accession>A0A133L006</accession>
<dbReference type="Proteomes" id="UP000070376">
    <property type="component" value="Unassembled WGS sequence"/>
</dbReference>
<dbReference type="PATRIC" id="fig|1398.22.peg.618"/>
<evidence type="ECO:0000256" key="6">
    <source>
        <dbReference type="ARBA" id="ARBA00049660"/>
    </source>
</evidence>
<feature type="transmembrane region" description="Helical" evidence="7">
    <location>
        <begin position="154"/>
        <end position="176"/>
    </location>
</feature>
<comment type="similarity">
    <text evidence="6">Belongs to the FNT transporter (TC 1.A.16) family.</text>
</comment>
<evidence type="ECO:0000256" key="3">
    <source>
        <dbReference type="ARBA" id="ARBA00022692"/>
    </source>
</evidence>
<dbReference type="PANTHER" id="PTHR30520:SF6">
    <property type="entry name" value="FORMATE_NITRATE FAMILY TRANSPORTER (EUROFUNG)"/>
    <property type="match status" value="1"/>
</dbReference>
<name>A0A133L006_HEYCO</name>
<protein>
    <submittedName>
        <fullName evidence="8">Formate/nitrite transporter</fullName>
    </submittedName>
</protein>
<evidence type="ECO:0000313" key="8">
    <source>
        <dbReference type="EMBL" id="KWZ84962.1"/>
    </source>
</evidence>
<comment type="caution">
    <text evidence="8">The sequence shown here is derived from an EMBL/GenBank/DDBJ whole genome shotgun (WGS) entry which is preliminary data.</text>
</comment>
<dbReference type="InterPro" id="IPR000292">
    <property type="entry name" value="For/NO2_transpt"/>
</dbReference>
<dbReference type="GO" id="GO:0005886">
    <property type="term" value="C:plasma membrane"/>
    <property type="evidence" value="ECO:0007669"/>
    <property type="project" value="TreeGrafter"/>
</dbReference>